<dbReference type="Proteomes" id="UP000261174">
    <property type="component" value="Unassembled WGS sequence"/>
</dbReference>
<evidence type="ECO:0000313" key="3">
    <source>
        <dbReference type="Proteomes" id="UP000261174"/>
    </source>
</evidence>
<organism evidence="2 3">
    <name type="scientific">Chitinophaga silvisoli</name>
    <dbReference type="NCBI Taxonomy" id="2291814"/>
    <lineage>
        <taxon>Bacteria</taxon>
        <taxon>Pseudomonadati</taxon>
        <taxon>Bacteroidota</taxon>
        <taxon>Chitinophagia</taxon>
        <taxon>Chitinophagales</taxon>
        <taxon>Chitinophagaceae</taxon>
        <taxon>Chitinophaga</taxon>
    </lineage>
</organism>
<dbReference type="AlphaFoldDB" id="A0A3E1P0C1"/>
<reference evidence="2 3" key="1">
    <citation type="submission" date="2018-08" db="EMBL/GenBank/DDBJ databases">
        <title>Chitinophaga sp. K20C18050901, a novel bacterium isolated from forest soil.</title>
        <authorList>
            <person name="Wang C."/>
        </authorList>
    </citation>
    <scope>NUCLEOTIDE SEQUENCE [LARGE SCALE GENOMIC DNA]</scope>
    <source>
        <strain evidence="2 3">K20C18050901</strain>
    </source>
</reference>
<dbReference type="OrthoDB" id="9808753at2"/>
<evidence type="ECO:0000313" key="2">
    <source>
        <dbReference type="EMBL" id="RFM33651.1"/>
    </source>
</evidence>
<feature type="chain" id="PRO_5017635223" description="Peptidase S74 domain-containing protein" evidence="1">
    <location>
        <begin position="20"/>
        <end position="388"/>
    </location>
</feature>
<accession>A0A3E1P0C1</accession>
<comment type="caution">
    <text evidence="2">The sequence shown here is derived from an EMBL/GenBank/DDBJ whole genome shotgun (WGS) entry which is preliminary data.</text>
</comment>
<keyword evidence="3" id="KW-1185">Reference proteome</keyword>
<keyword evidence="1" id="KW-0732">Signal</keyword>
<sequence>MKKILFCLSLVIASFSLKAQIYSDSVGAYYNNYTLTKGLKIKTNLPFTNGTHMPTIMLEGYVFGAAQIIDLKISYYIYRDRIYSSNISSGGGYTPPVYIANEDGKVVLWIDDKPYAPRVHLRAFSMGQSADILANYRGWTITDDSLSASATTVTSIAYKNQFKGTVILADTLNATLTGRLALGSLTPRATLDVATTINDTIASVLGRQEFGNGTSDGTFLGVRTYNNANSAPMFGLVHKIAGYMNSGIVFNKGTGVTGGFISFLTSNGTERMRIDATGNVGIGTTTTSTYKLAVNGTIGAKRLQITQTGWADFVFRKDYQLPSLNEVSKYIDTHQHLPGVPSAAEVAEKGVDVGEMNKILLQKVEELTLYLIEQQKRIETLENKVGKK</sequence>
<proteinExistence type="predicted"/>
<name>A0A3E1P0C1_9BACT</name>
<dbReference type="EMBL" id="QTJV01000006">
    <property type="protein sequence ID" value="RFM33651.1"/>
    <property type="molecule type" value="Genomic_DNA"/>
</dbReference>
<feature type="signal peptide" evidence="1">
    <location>
        <begin position="1"/>
        <end position="19"/>
    </location>
</feature>
<dbReference type="RefSeq" id="WP_116854573.1">
    <property type="nucleotide sequence ID" value="NZ_QTJV01000006.1"/>
</dbReference>
<evidence type="ECO:0008006" key="4">
    <source>
        <dbReference type="Google" id="ProtNLM"/>
    </source>
</evidence>
<evidence type="ECO:0000256" key="1">
    <source>
        <dbReference type="SAM" id="SignalP"/>
    </source>
</evidence>
<gene>
    <name evidence="2" type="ORF">DXN04_16960</name>
</gene>
<protein>
    <recommendedName>
        <fullName evidence="4">Peptidase S74 domain-containing protein</fullName>
    </recommendedName>
</protein>